<evidence type="ECO:0000313" key="7">
    <source>
        <dbReference type="EMBL" id="MFC4012301.1"/>
    </source>
</evidence>
<keyword evidence="8" id="KW-1185">Reference proteome</keyword>
<comment type="caution">
    <text evidence="7">The sequence shown here is derived from an EMBL/GenBank/DDBJ whole genome shotgun (WGS) entry which is preliminary data.</text>
</comment>
<evidence type="ECO:0000256" key="3">
    <source>
        <dbReference type="ARBA" id="ARBA00022729"/>
    </source>
</evidence>
<evidence type="ECO:0000259" key="6">
    <source>
        <dbReference type="Pfam" id="PF24517"/>
    </source>
</evidence>
<keyword evidence="3 5" id="KW-0732">Signal</keyword>
<dbReference type="Proteomes" id="UP001595851">
    <property type="component" value="Unassembled WGS sequence"/>
</dbReference>
<gene>
    <name evidence="7" type="ORF">ACFOY2_34055</name>
</gene>
<feature type="region of interest" description="Disordered" evidence="4">
    <location>
        <begin position="43"/>
        <end position="88"/>
    </location>
</feature>
<feature type="chain" id="PRO_5045141641" evidence="5">
    <location>
        <begin position="34"/>
        <end position="464"/>
    </location>
</feature>
<evidence type="ECO:0000256" key="1">
    <source>
        <dbReference type="ARBA" id="ARBA00004613"/>
    </source>
</evidence>
<sequence length="464" mass="48522">MRISASVGRLALGLTTIATLTAATGLTAGPAVAQTPEAAASAQAAETGKAVDVPSLTDETSTTVANPDGSYTATITSGPSNIRQPDGQWKPVDTSLEVQGTVLKPRVSRANVEVSNGGDGPAAKLVDDAGRVFSLKWPTALPKPAVKDNVATFADAAGPGADLVVTVLPTGFRHDVVLREKPQGPLELRIPVQTEGVDLVRSADGGLQLKSADGQVVASSAQPVMWDSSRHGKPRGDAVAKIDTRVETQNGAKVLVLKPDAAFLSDPARVYPVTVDPTITLPSVVTDTDVATSWASHPGDVMIIAGTMPWENGEGGDVMRSLVTFDTAKLKGKRVILAGLGMWNLETNACGIKVGSGLTAERVTSSWDENNLNWDNKPTTTKEGASVNQMGRGRTWTEPCAGGAGYLAWPVTGIAKAWASGAPNYGIQLRGTDENEKTNWRAFAASENKDAGVKPPTLTVIYWR</sequence>
<keyword evidence="2" id="KW-0964">Secreted</keyword>
<proteinExistence type="predicted"/>
<organism evidence="7 8">
    <name type="scientific">Nonomuraea purpurea</name>
    <dbReference type="NCBI Taxonomy" id="1849276"/>
    <lineage>
        <taxon>Bacteria</taxon>
        <taxon>Bacillati</taxon>
        <taxon>Actinomycetota</taxon>
        <taxon>Actinomycetes</taxon>
        <taxon>Streptosporangiales</taxon>
        <taxon>Streptosporangiaceae</taxon>
        <taxon>Nonomuraea</taxon>
    </lineage>
</organism>
<name>A0ABV8GEH2_9ACTN</name>
<comment type="subcellular location">
    <subcellularLocation>
        <location evidence="1">Secreted</location>
    </subcellularLocation>
</comment>
<evidence type="ECO:0000256" key="4">
    <source>
        <dbReference type="SAM" id="MobiDB-lite"/>
    </source>
</evidence>
<evidence type="ECO:0000313" key="8">
    <source>
        <dbReference type="Proteomes" id="UP001595851"/>
    </source>
</evidence>
<feature type="signal peptide" evidence="5">
    <location>
        <begin position="1"/>
        <end position="33"/>
    </location>
</feature>
<dbReference type="Pfam" id="PF24517">
    <property type="entry name" value="CBM96"/>
    <property type="match status" value="1"/>
</dbReference>
<feature type="compositionally biased region" description="Polar residues" evidence="4">
    <location>
        <begin position="57"/>
        <end position="83"/>
    </location>
</feature>
<protein>
    <submittedName>
        <fullName evidence="7">DNRLRE domain-containing protein</fullName>
    </submittedName>
</protein>
<dbReference type="EMBL" id="JBHSBI010000020">
    <property type="protein sequence ID" value="MFC4012301.1"/>
    <property type="molecule type" value="Genomic_DNA"/>
</dbReference>
<evidence type="ECO:0000256" key="2">
    <source>
        <dbReference type="ARBA" id="ARBA00022525"/>
    </source>
</evidence>
<dbReference type="InterPro" id="IPR055372">
    <property type="entry name" value="CBM96"/>
</dbReference>
<reference evidence="8" key="1">
    <citation type="journal article" date="2019" name="Int. J. Syst. Evol. Microbiol.">
        <title>The Global Catalogue of Microorganisms (GCM) 10K type strain sequencing project: providing services to taxonomists for standard genome sequencing and annotation.</title>
        <authorList>
            <consortium name="The Broad Institute Genomics Platform"/>
            <consortium name="The Broad Institute Genome Sequencing Center for Infectious Disease"/>
            <person name="Wu L."/>
            <person name="Ma J."/>
        </authorList>
    </citation>
    <scope>NUCLEOTIDE SEQUENCE [LARGE SCALE GENOMIC DNA]</scope>
    <source>
        <strain evidence="8">TBRC 1276</strain>
    </source>
</reference>
<dbReference type="NCBIfam" id="NF033679">
    <property type="entry name" value="DNRLRE_dom"/>
    <property type="match status" value="1"/>
</dbReference>
<dbReference type="RefSeq" id="WP_379532216.1">
    <property type="nucleotide sequence ID" value="NZ_JBHSBI010000020.1"/>
</dbReference>
<feature type="domain" description="Carbohydrate-binding module family 96" evidence="6">
    <location>
        <begin position="318"/>
        <end position="450"/>
    </location>
</feature>
<evidence type="ECO:0000256" key="5">
    <source>
        <dbReference type="SAM" id="SignalP"/>
    </source>
</evidence>
<accession>A0ABV8GEH2</accession>